<sequence length="105" mass="11332">MTTRRRADSTETTHEGVDPLAGTHVRPRSRRDRAREDALAGAESAERLPAAAEPDLGTPMSDRQLDQRDRQQSADRKKPGPKPPETPPAAPVEPAPSAPPPSDPE</sequence>
<protein>
    <submittedName>
        <fullName evidence="2">Uncharacterized protein</fullName>
    </submittedName>
</protein>
<evidence type="ECO:0000313" key="2">
    <source>
        <dbReference type="EMBL" id="TPG14998.1"/>
    </source>
</evidence>
<comment type="caution">
    <text evidence="2">The sequence shown here is derived from an EMBL/GenBank/DDBJ whole genome shotgun (WGS) entry which is preliminary data.</text>
</comment>
<proteinExistence type="predicted"/>
<evidence type="ECO:0000313" key="3">
    <source>
        <dbReference type="Proteomes" id="UP000317722"/>
    </source>
</evidence>
<gene>
    <name evidence="2" type="ORF">EAH86_15825</name>
</gene>
<feature type="region of interest" description="Disordered" evidence="1">
    <location>
        <begin position="1"/>
        <end position="105"/>
    </location>
</feature>
<evidence type="ECO:0000256" key="1">
    <source>
        <dbReference type="SAM" id="MobiDB-lite"/>
    </source>
</evidence>
<feature type="compositionally biased region" description="Basic and acidic residues" evidence="1">
    <location>
        <begin position="1"/>
        <end position="17"/>
    </location>
</feature>
<accession>A0A502CQ28</accession>
<dbReference type="AlphaFoldDB" id="A0A502CQ28"/>
<name>A0A502CQ28_9MICO</name>
<feature type="compositionally biased region" description="Pro residues" evidence="1">
    <location>
        <begin position="81"/>
        <end position="105"/>
    </location>
</feature>
<keyword evidence="3" id="KW-1185">Reference proteome</keyword>
<dbReference type="EMBL" id="RCZM01000005">
    <property type="protein sequence ID" value="TPG14998.1"/>
    <property type="molecule type" value="Genomic_DNA"/>
</dbReference>
<reference evidence="2 3" key="1">
    <citation type="journal article" date="2019" name="Environ. Microbiol.">
        <title>Species interactions and distinct microbial communities in high Arctic permafrost affected cryosols are associated with the CH4 and CO2 gas fluxes.</title>
        <authorList>
            <person name="Altshuler I."/>
            <person name="Hamel J."/>
            <person name="Turney S."/>
            <person name="Magnuson E."/>
            <person name="Levesque R."/>
            <person name="Greer C."/>
            <person name="Whyte L.G."/>
        </authorList>
    </citation>
    <scope>NUCLEOTIDE SEQUENCE [LARGE SCALE GENOMIC DNA]</scope>
    <source>
        <strain evidence="2 3">S9.3A</strain>
    </source>
</reference>
<dbReference type="RefSeq" id="WP_140742429.1">
    <property type="nucleotide sequence ID" value="NZ_RCZM01000005.1"/>
</dbReference>
<dbReference type="Proteomes" id="UP000317722">
    <property type="component" value="Unassembled WGS sequence"/>
</dbReference>
<feature type="compositionally biased region" description="Basic and acidic residues" evidence="1">
    <location>
        <begin position="63"/>
        <end position="78"/>
    </location>
</feature>
<organism evidence="2 3">
    <name type="scientific">Pedococcus bigeumensis</name>
    <dbReference type="NCBI Taxonomy" id="433644"/>
    <lineage>
        <taxon>Bacteria</taxon>
        <taxon>Bacillati</taxon>
        <taxon>Actinomycetota</taxon>
        <taxon>Actinomycetes</taxon>
        <taxon>Micrococcales</taxon>
        <taxon>Intrasporangiaceae</taxon>
        <taxon>Pedococcus</taxon>
    </lineage>
</organism>